<dbReference type="SUPFAM" id="SSF54427">
    <property type="entry name" value="NTF2-like"/>
    <property type="match status" value="1"/>
</dbReference>
<dbReference type="Pfam" id="PF13577">
    <property type="entry name" value="SnoaL_4"/>
    <property type="match status" value="1"/>
</dbReference>
<evidence type="ECO:0000259" key="1">
    <source>
        <dbReference type="Pfam" id="PF13577"/>
    </source>
</evidence>
<feature type="domain" description="SnoaL-like" evidence="1">
    <location>
        <begin position="17"/>
        <end position="138"/>
    </location>
</feature>
<name>A0A9P9DG44_9HYPO</name>
<dbReference type="OrthoDB" id="4456362at2759"/>
<dbReference type="Gene3D" id="3.10.450.50">
    <property type="match status" value="1"/>
</dbReference>
<sequence length="149" mass="16988">MAPPQEATDIISCKKLQYCRFADLNQLHGLDNIMLPDVKCEFFDAHGAIQVEGGFEYRFASRDEFKGFFGKVFAQVQTIHIVSGAEFEEVGPDEIKAVWTLLYHASSKELSTGMHATGGGHYHETWKRKGDDWFMQSMVMNRLFYKIAV</sequence>
<protein>
    <recommendedName>
        <fullName evidence="1">SnoaL-like domain-containing protein</fullName>
    </recommendedName>
</protein>
<keyword evidence="3" id="KW-1185">Reference proteome</keyword>
<organism evidence="2 3">
    <name type="scientific">Dactylonectria estremocensis</name>
    <dbReference type="NCBI Taxonomy" id="1079267"/>
    <lineage>
        <taxon>Eukaryota</taxon>
        <taxon>Fungi</taxon>
        <taxon>Dikarya</taxon>
        <taxon>Ascomycota</taxon>
        <taxon>Pezizomycotina</taxon>
        <taxon>Sordariomycetes</taxon>
        <taxon>Hypocreomycetidae</taxon>
        <taxon>Hypocreales</taxon>
        <taxon>Nectriaceae</taxon>
        <taxon>Dactylonectria</taxon>
    </lineage>
</organism>
<accession>A0A9P9DG44</accession>
<dbReference type="EMBL" id="JAGMUU010000031">
    <property type="protein sequence ID" value="KAH7118566.1"/>
    <property type="molecule type" value="Genomic_DNA"/>
</dbReference>
<evidence type="ECO:0000313" key="2">
    <source>
        <dbReference type="EMBL" id="KAH7118566.1"/>
    </source>
</evidence>
<dbReference type="AlphaFoldDB" id="A0A9P9DG44"/>
<reference evidence="2" key="1">
    <citation type="journal article" date="2021" name="Nat. Commun.">
        <title>Genetic determinants of endophytism in the Arabidopsis root mycobiome.</title>
        <authorList>
            <person name="Mesny F."/>
            <person name="Miyauchi S."/>
            <person name="Thiergart T."/>
            <person name="Pickel B."/>
            <person name="Atanasova L."/>
            <person name="Karlsson M."/>
            <person name="Huettel B."/>
            <person name="Barry K.W."/>
            <person name="Haridas S."/>
            <person name="Chen C."/>
            <person name="Bauer D."/>
            <person name="Andreopoulos W."/>
            <person name="Pangilinan J."/>
            <person name="LaButti K."/>
            <person name="Riley R."/>
            <person name="Lipzen A."/>
            <person name="Clum A."/>
            <person name="Drula E."/>
            <person name="Henrissat B."/>
            <person name="Kohler A."/>
            <person name="Grigoriev I.V."/>
            <person name="Martin F.M."/>
            <person name="Hacquard S."/>
        </authorList>
    </citation>
    <scope>NUCLEOTIDE SEQUENCE</scope>
    <source>
        <strain evidence="2">MPI-CAGE-AT-0021</strain>
    </source>
</reference>
<dbReference type="InterPro" id="IPR037401">
    <property type="entry name" value="SnoaL-like"/>
</dbReference>
<evidence type="ECO:0000313" key="3">
    <source>
        <dbReference type="Proteomes" id="UP000717696"/>
    </source>
</evidence>
<comment type="caution">
    <text evidence="2">The sequence shown here is derived from an EMBL/GenBank/DDBJ whole genome shotgun (WGS) entry which is preliminary data.</text>
</comment>
<gene>
    <name evidence="2" type="ORF">B0J13DRAFT_532642</name>
</gene>
<dbReference type="InterPro" id="IPR032710">
    <property type="entry name" value="NTF2-like_dom_sf"/>
</dbReference>
<proteinExistence type="predicted"/>
<dbReference type="Proteomes" id="UP000717696">
    <property type="component" value="Unassembled WGS sequence"/>
</dbReference>